<dbReference type="GO" id="GO:0022857">
    <property type="term" value="F:transmembrane transporter activity"/>
    <property type="evidence" value="ECO:0007669"/>
    <property type="project" value="InterPro"/>
</dbReference>
<dbReference type="EMBL" id="BART01000197">
    <property type="protein sequence ID" value="GAG67285.1"/>
    <property type="molecule type" value="Genomic_DNA"/>
</dbReference>
<organism evidence="3">
    <name type="scientific">marine sediment metagenome</name>
    <dbReference type="NCBI Taxonomy" id="412755"/>
    <lineage>
        <taxon>unclassified sequences</taxon>
        <taxon>metagenomes</taxon>
        <taxon>ecological metagenomes</taxon>
    </lineage>
</organism>
<dbReference type="GO" id="GO:0005886">
    <property type="term" value="C:plasma membrane"/>
    <property type="evidence" value="ECO:0007669"/>
    <property type="project" value="TreeGrafter"/>
</dbReference>
<evidence type="ECO:0000256" key="1">
    <source>
        <dbReference type="SAM" id="Phobius"/>
    </source>
</evidence>
<keyword evidence="1" id="KW-0812">Transmembrane</keyword>
<dbReference type="AlphaFoldDB" id="X0ZCD8"/>
<dbReference type="SUPFAM" id="SSF103473">
    <property type="entry name" value="MFS general substrate transporter"/>
    <property type="match status" value="1"/>
</dbReference>
<dbReference type="InterPro" id="IPR020846">
    <property type="entry name" value="MFS_dom"/>
</dbReference>
<proteinExistence type="predicted"/>
<dbReference type="InterPro" id="IPR036259">
    <property type="entry name" value="MFS_trans_sf"/>
</dbReference>
<evidence type="ECO:0000313" key="3">
    <source>
        <dbReference type="EMBL" id="GAG67285.1"/>
    </source>
</evidence>
<feature type="domain" description="Major facilitator superfamily (MFS) profile" evidence="2">
    <location>
        <begin position="1"/>
        <end position="159"/>
    </location>
</feature>
<name>X0ZCD8_9ZZZZ</name>
<dbReference type="PROSITE" id="PS50850">
    <property type="entry name" value="MFS"/>
    <property type="match status" value="1"/>
</dbReference>
<feature type="transmembrane region" description="Helical" evidence="1">
    <location>
        <begin position="72"/>
        <end position="92"/>
    </location>
</feature>
<feature type="non-terminal residue" evidence="3">
    <location>
        <position position="1"/>
    </location>
</feature>
<comment type="caution">
    <text evidence="3">The sequence shown here is derived from an EMBL/GenBank/DDBJ whole genome shotgun (WGS) entry which is preliminary data.</text>
</comment>
<feature type="transmembrane region" description="Helical" evidence="1">
    <location>
        <begin position="20"/>
        <end position="41"/>
    </location>
</feature>
<gene>
    <name evidence="3" type="ORF">S01H4_01154</name>
</gene>
<feature type="transmembrane region" description="Helical" evidence="1">
    <location>
        <begin position="131"/>
        <end position="153"/>
    </location>
</feature>
<keyword evidence="1" id="KW-0472">Membrane</keyword>
<keyword evidence="1" id="KW-1133">Transmembrane helix</keyword>
<dbReference type="PANTHER" id="PTHR43129:SF1">
    <property type="entry name" value="FOSMIDOMYCIN RESISTANCE PROTEIN"/>
    <property type="match status" value="1"/>
</dbReference>
<reference evidence="3" key="1">
    <citation type="journal article" date="2014" name="Front. Microbiol.">
        <title>High frequency of phylogenetically diverse reductive dehalogenase-homologous genes in deep subseafloor sedimentary metagenomes.</title>
        <authorList>
            <person name="Kawai M."/>
            <person name="Futagami T."/>
            <person name="Toyoda A."/>
            <person name="Takaki Y."/>
            <person name="Nishi S."/>
            <person name="Hori S."/>
            <person name="Arai W."/>
            <person name="Tsubouchi T."/>
            <person name="Morono Y."/>
            <person name="Uchiyama I."/>
            <person name="Ito T."/>
            <person name="Fujiyama A."/>
            <person name="Inagaki F."/>
            <person name="Takami H."/>
        </authorList>
    </citation>
    <scope>NUCLEOTIDE SEQUENCE</scope>
    <source>
        <strain evidence="3">Expedition CK06-06</strain>
    </source>
</reference>
<feature type="transmembrane region" description="Helical" evidence="1">
    <location>
        <begin position="104"/>
        <end position="125"/>
    </location>
</feature>
<accession>X0ZCD8</accession>
<feature type="transmembrane region" description="Helical" evidence="1">
    <location>
        <begin position="48"/>
        <end position="66"/>
    </location>
</feature>
<evidence type="ECO:0000259" key="2">
    <source>
        <dbReference type="PROSITE" id="PS50850"/>
    </source>
</evidence>
<protein>
    <recommendedName>
        <fullName evidence="2">Major facilitator superfamily (MFS) profile domain-containing protein</fullName>
    </recommendedName>
</protein>
<dbReference type="Gene3D" id="1.20.1250.20">
    <property type="entry name" value="MFS general substrate transporter like domains"/>
    <property type="match status" value="1"/>
</dbReference>
<dbReference type="PANTHER" id="PTHR43129">
    <property type="entry name" value="FOSMIDOMYCIN RESISTANCE PROTEIN"/>
    <property type="match status" value="1"/>
</dbReference>
<sequence>LITYMPLYYTGANITLINVGTIMLFFGMLGGAGGLFSGFLFDRFKKGSLIIQIGFVLATPILFFTFRTTGLISIILFVTGGFFLISIQPVCIRMTQDLLPGNMSLASSLILGFSPGIAAITMIFLGKAADIIGIVALINYEIILIIFTILMLFSFPLAERSLRDEKNNP</sequence>